<organism evidence="2 3">
    <name type="scientific">Pontibacillus halophilus JSM 076056 = DSM 19796</name>
    <dbReference type="NCBI Taxonomy" id="1385510"/>
    <lineage>
        <taxon>Bacteria</taxon>
        <taxon>Bacillati</taxon>
        <taxon>Bacillota</taxon>
        <taxon>Bacilli</taxon>
        <taxon>Bacillales</taxon>
        <taxon>Bacillaceae</taxon>
        <taxon>Pontibacillus</taxon>
    </lineage>
</organism>
<evidence type="ECO:0000256" key="1">
    <source>
        <dbReference type="SAM" id="Phobius"/>
    </source>
</evidence>
<evidence type="ECO:0000313" key="2">
    <source>
        <dbReference type="EMBL" id="KGX92444.1"/>
    </source>
</evidence>
<dbReference type="EMBL" id="AVPE01000006">
    <property type="protein sequence ID" value="KGX92444.1"/>
    <property type="molecule type" value="Genomic_DNA"/>
</dbReference>
<accession>A0A0A5GKD1</accession>
<reference evidence="2 3" key="1">
    <citation type="submission" date="2013-08" db="EMBL/GenBank/DDBJ databases">
        <authorList>
            <person name="Huang J."/>
            <person name="Wang G."/>
        </authorList>
    </citation>
    <scope>NUCLEOTIDE SEQUENCE [LARGE SCALE GENOMIC DNA]</scope>
    <source>
        <strain evidence="2 3">JSM 076056</strain>
    </source>
</reference>
<evidence type="ECO:0000313" key="3">
    <source>
        <dbReference type="Proteomes" id="UP000030528"/>
    </source>
</evidence>
<proteinExistence type="predicted"/>
<name>A0A0A5GKD1_9BACI</name>
<dbReference type="STRING" id="1385510.GCA_000425205_02012"/>
<feature type="transmembrane region" description="Helical" evidence="1">
    <location>
        <begin position="62"/>
        <end position="87"/>
    </location>
</feature>
<protein>
    <recommendedName>
        <fullName evidence="4">Spore coat protein</fullName>
    </recommendedName>
</protein>
<sequence>MSHHPYYDRCKRCVGKPVQIRDNRGRVHRGMVDRVSPTHVFIRPFQEPVGGLGGGPGHGSHFFGGFVLGAAFGIALTSIVAFGPYGFY</sequence>
<keyword evidence="1" id="KW-0472">Membrane</keyword>
<comment type="caution">
    <text evidence="2">The sequence shown here is derived from an EMBL/GenBank/DDBJ whole genome shotgun (WGS) entry which is preliminary data.</text>
</comment>
<keyword evidence="1" id="KW-1133">Transmembrane helix</keyword>
<dbReference type="Proteomes" id="UP000030528">
    <property type="component" value="Unassembled WGS sequence"/>
</dbReference>
<dbReference type="RefSeq" id="WP_026800394.1">
    <property type="nucleotide sequence ID" value="NZ_AULI01000008.1"/>
</dbReference>
<dbReference type="OrthoDB" id="2991597at2"/>
<dbReference type="eggNOG" id="ENOG50331PB">
    <property type="taxonomic scope" value="Bacteria"/>
</dbReference>
<keyword evidence="3" id="KW-1185">Reference proteome</keyword>
<evidence type="ECO:0008006" key="4">
    <source>
        <dbReference type="Google" id="ProtNLM"/>
    </source>
</evidence>
<keyword evidence="1" id="KW-0812">Transmembrane</keyword>
<dbReference type="AlphaFoldDB" id="A0A0A5GKD1"/>
<gene>
    <name evidence="2" type="ORF">N781_17115</name>
</gene>